<dbReference type="Pfam" id="PF00326">
    <property type="entry name" value="Peptidase_S9"/>
    <property type="match status" value="1"/>
</dbReference>
<feature type="domain" description="Peptidase S9 prolyl oligopeptidase catalytic" evidence="3">
    <location>
        <begin position="439"/>
        <end position="637"/>
    </location>
</feature>
<dbReference type="AlphaFoldDB" id="V4PQ73"/>
<dbReference type="SUPFAM" id="SSF53474">
    <property type="entry name" value="alpha/beta-Hydrolases"/>
    <property type="match status" value="1"/>
</dbReference>
<dbReference type="PANTHER" id="PTHR42776">
    <property type="entry name" value="SERINE PEPTIDASE S9 FAMILY MEMBER"/>
    <property type="match status" value="1"/>
</dbReference>
<keyword evidence="2" id="KW-0645">Protease</keyword>
<dbReference type="PANTHER" id="PTHR42776:SF27">
    <property type="entry name" value="DIPEPTIDYL PEPTIDASE FAMILY MEMBER 6"/>
    <property type="match status" value="1"/>
</dbReference>
<accession>V4PQ73</accession>
<dbReference type="eggNOG" id="COG1506">
    <property type="taxonomic scope" value="Bacteria"/>
</dbReference>
<dbReference type="InterPro" id="IPR011042">
    <property type="entry name" value="6-blade_b-propeller_TolB-like"/>
</dbReference>
<dbReference type="Proteomes" id="UP000017837">
    <property type="component" value="Unassembled WGS sequence"/>
</dbReference>
<dbReference type="InterPro" id="IPR001375">
    <property type="entry name" value="Peptidase_S9_cat"/>
</dbReference>
<evidence type="ECO:0000256" key="2">
    <source>
        <dbReference type="ARBA" id="ARBA00022825"/>
    </source>
</evidence>
<evidence type="ECO:0000313" key="5">
    <source>
        <dbReference type="Proteomes" id="UP000017837"/>
    </source>
</evidence>
<evidence type="ECO:0000259" key="3">
    <source>
        <dbReference type="Pfam" id="PF00326"/>
    </source>
</evidence>
<dbReference type="Pfam" id="PF07676">
    <property type="entry name" value="PD40"/>
    <property type="match status" value="1"/>
</dbReference>
<dbReference type="PATRIC" id="fig|1121022.4.peg.2840"/>
<dbReference type="SUPFAM" id="SSF82171">
    <property type="entry name" value="DPP6 N-terminal domain-like"/>
    <property type="match status" value="1"/>
</dbReference>
<dbReference type="EMBL" id="AWGB01000029">
    <property type="protein sequence ID" value="ESQ89479.1"/>
    <property type="molecule type" value="Genomic_DNA"/>
</dbReference>
<dbReference type="STRING" id="1121022.GCA_000376105_03303"/>
<dbReference type="Gene3D" id="3.40.50.1820">
    <property type="entry name" value="alpha/beta hydrolase"/>
    <property type="match status" value="1"/>
</dbReference>
<dbReference type="Gene3D" id="2.120.10.30">
    <property type="entry name" value="TolB, C-terminal domain"/>
    <property type="match status" value="2"/>
</dbReference>
<dbReference type="eggNOG" id="COG0823">
    <property type="taxonomic scope" value="Bacteria"/>
</dbReference>
<gene>
    <name evidence="4" type="ORF">ABENE_13955</name>
</gene>
<sequence length="637" mass="67017">MYPVSFIAALALSAALSGDVATLHKYDGLSLSPDGKTLATFESAATVGSVASVHSLLTLRDTSGKIIATNDPCAECKYDALAWSPDSLALAFLAADRKSGVTTLYVLEGKTARVVTTIKGNAGRPRWSPDGKTLAVLATVGARKETGATQAGAALVGEIGVAGAIDEQRIATVPAAGGDLSFVSPADTWVYEYSWLPDGSGFVGTAAKGDGDNNWWTAKLEAFGRDGSERVIAAPKLQMNMPKVSPDGQNVLFIGGLMSDFGVVGGDVYSVPLTGGELRNLTADYKASFTSLSVTKSGVLATLISGGDTGVARIDPLKGGVSVLSSGPVSSSAGEGRMAFDAAGTTAAAVVESFTQAPRIAFGKPGDLKPVTSDNDAVTVSFSAKSVTWTHDGYEVQGWLLAPADVEKGKTYPMVTIVHGGPASAVTPRFSASGSMYELLKGGYYIFQPNPRGSFGQGQAFTRANVRDFGGADLGDILSGIDAVERIAPVDDKRLGVFGHSYGGFMTMWTVTHSKRFKAAVAGAGIANWISYYGQNGIDQWMIPFFGASAYDDPAIYDKLSPIRYIKNAVTPTFIYVGERDVECPPAQSMEMWHGLKAQGVPTSLVIYEGEGHGIRKPEHIRDLNNRITGWFDTYLK</sequence>
<keyword evidence="2" id="KW-0720">Serine protease</keyword>
<dbReference type="GO" id="GO:0004252">
    <property type="term" value="F:serine-type endopeptidase activity"/>
    <property type="evidence" value="ECO:0007669"/>
    <property type="project" value="TreeGrafter"/>
</dbReference>
<name>V4PQ73_9CAUL</name>
<evidence type="ECO:0000313" key="4">
    <source>
        <dbReference type="EMBL" id="ESQ89479.1"/>
    </source>
</evidence>
<proteinExistence type="predicted"/>
<dbReference type="InterPro" id="IPR029058">
    <property type="entry name" value="AB_hydrolase_fold"/>
</dbReference>
<keyword evidence="1" id="KW-0378">Hydrolase</keyword>
<dbReference type="InterPro" id="IPR011659">
    <property type="entry name" value="WD40"/>
</dbReference>
<protein>
    <recommendedName>
        <fullName evidence="3">Peptidase S9 prolyl oligopeptidase catalytic domain-containing protein</fullName>
    </recommendedName>
</protein>
<reference evidence="4 5" key="1">
    <citation type="journal article" date="2014" name="Nature">
        <title>Sequential evolution of bacterial morphology by co-option of a developmental regulator.</title>
        <authorList>
            <person name="Jiang C."/>
            <person name="Brown P.J."/>
            <person name="Ducret A."/>
            <person name="Brun Y.V."/>
        </authorList>
    </citation>
    <scope>NUCLEOTIDE SEQUENCE [LARGE SCALE GENOMIC DNA]</scope>
    <source>
        <strain evidence="4 5">DSM 16100</strain>
    </source>
</reference>
<keyword evidence="5" id="KW-1185">Reference proteome</keyword>
<comment type="caution">
    <text evidence="4">The sequence shown here is derived from an EMBL/GenBank/DDBJ whole genome shotgun (WGS) entry which is preliminary data.</text>
</comment>
<evidence type="ECO:0000256" key="1">
    <source>
        <dbReference type="ARBA" id="ARBA00022801"/>
    </source>
</evidence>
<organism evidence="4 5">
    <name type="scientific">Asticcacaulis benevestitus DSM 16100 = ATCC BAA-896</name>
    <dbReference type="NCBI Taxonomy" id="1121022"/>
    <lineage>
        <taxon>Bacteria</taxon>
        <taxon>Pseudomonadati</taxon>
        <taxon>Pseudomonadota</taxon>
        <taxon>Alphaproteobacteria</taxon>
        <taxon>Caulobacterales</taxon>
        <taxon>Caulobacteraceae</taxon>
        <taxon>Asticcacaulis</taxon>
    </lineage>
</organism>
<dbReference type="GO" id="GO:0006508">
    <property type="term" value="P:proteolysis"/>
    <property type="evidence" value="ECO:0007669"/>
    <property type="project" value="InterPro"/>
</dbReference>